<dbReference type="Pfam" id="PF00561">
    <property type="entry name" value="Abhydrolase_1"/>
    <property type="match status" value="1"/>
</dbReference>
<feature type="active site" description="Charge relay system" evidence="2">
    <location>
        <position position="303"/>
    </location>
</feature>
<feature type="domain" description="AB hydrolase-1" evidence="3">
    <location>
        <begin position="68"/>
        <end position="307"/>
    </location>
</feature>
<dbReference type="KEGG" id="ladl:NCTC12735_01762"/>
<comment type="similarity">
    <text evidence="1">Belongs to the AB hydrolase superfamily. AB hydrolase 4 family.</text>
</comment>
<dbReference type="EMBL" id="LNKA01000019">
    <property type="protein sequence ID" value="KTC64647.1"/>
    <property type="molecule type" value="Genomic_DNA"/>
</dbReference>
<keyword evidence="5" id="KW-0614">Plasmid</keyword>
<evidence type="ECO:0000313" key="5">
    <source>
        <dbReference type="EMBL" id="VEH86115.1"/>
    </source>
</evidence>
<reference evidence="5 7" key="2">
    <citation type="submission" date="2018-12" db="EMBL/GenBank/DDBJ databases">
        <authorList>
            <consortium name="Pathogen Informatics"/>
        </authorList>
    </citation>
    <scope>NUCLEOTIDE SEQUENCE [LARGE SCALE GENOMIC DNA]</scope>
    <source>
        <strain evidence="5 7">NCTC12735</strain>
        <plasmid evidence="7">24</plasmid>
    </source>
</reference>
<dbReference type="Gene3D" id="3.40.50.1820">
    <property type="entry name" value="alpha/beta hydrolase"/>
    <property type="match status" value="1"/>
</dbReference>
<dbReference type="GO" id="GO:0034338">
    <property type="term" value="F:short-chain carboxylesterase activity"/>
    <property type="evidence" value="ECO:0007669"/>
    <property type="project" value="TreeGrafter"/>
</dbReference>
<dbReference type="GO" id="GO:0047372">
    <property type="term" value="F:monoacylglycerol lipase activity"/>
    <property type="evidence" value="ECO:0007669"/>
    <property type="project" value="TreeGrafter"/>
</dbReference>
<evidence type="ECO:0000259" key="3">
    <source>
        <dbReference type="Pfam" id="PF00561"/>
    </source>
</evidence>
<dbReference type="Proteomes" id="UP000054859">
    <property type="component" value="Unassembled WGS sequence"/>
</dbReference>
<dbReference type="Proteomes" id="UP000281170">
    <property type="component" value="Plasmid 24"/>
</dbReference>
<name>A0A0W0R0P5_9GAMM</name>
<dbReference type="InterPro" id="IPR050960">
    <property type="entry name" value="AB_hydrolase_4_sf"/>
</dbReference>
<dbReference type="SUPFAM" id="SSF53474">
    <property type="entry name" value="alpha/beta-Hydrolases"/>
    <property type="match status" value="1"/>
</dbReference>
<proteinExistence type="inferred from homology"/>
<dbReference type="PATRIC" id="fig|45056.6.peg.2002"/>
<dbReference type="InterPro" id="IPR000073">
    <property type="entry name" value="AB_hydrolase_1"/>
</dbReference>
<protein>
    <submittedName>
        <fullName evidence="4">Alpha/beta hydrolase</fullName>
    </submittedName>
</protein>
<dbReference type="AlphaFoldDB" id="A0A0W0R0P5"/>
<geneLocation type="plasmid" evidence="5 7">
    <name>24</name>
</geneLocation>
<feature type="active site" description="Charge relay system" evidence="2">
    <location>
        <position position="275"/>
    </location>
</feature>
<dbReference type="OrthoDB" id="332676at2"/>
<sequence length="333" mass="37898">MKKMEIQFNPSLFIRNKHFQTIFSSKSAPVVGNMVKNAQYVPIKVRTHEEVHLSGYYSAQINKKPKGLVIQLHGWLGSDSSTYMIGRGESLYQKGYDVFRLNMRDHGTSLPLNKGLFHGGLLKEAFQAVKYIAETKPELPVYIIGFSMGGSFALRMAWQQSIENLTIKNLQKVISVCPSVDPAKVTDAIDKSIIYRNYFCKKWKTNLREKQRCFPELYDFSNFLTLKSCREMTVELIKKYSDYGNIDEYFADYSFSVEKLQEVRVPTIILTAADDPVIPVESFQKLKNLNPHVTIYVTEYGGHVGYVKALSGDSWLDVALPFLISAEPDATKV</sequence>
<gene>
    <name evidence="4" type="ORF">Lade_1941</name>
    <name evidence="5" type="ORF">NCTC12735_01762</name>
</gene>
<reference evidence="4 6" key="1">
    <citation type="submission" date="2015-11" db="EMBL/GenBank/DDBJ databases">
        <title>Identification of large and diverse effector repertoires of 38 Legionella species.</title>
        <authorList>
            <person name="Burstein D."/>
            <person name="Amaro F."/>
            <person name="Zusman T."/>
            <person name="Lifshitz Z."/>
            <person name="Cohen O."/>
            <person name="Gilbert J.A."/>
            <person name="Pupko T."/>
            <person name="Shuman H.A."/>
            <person name="Segal G."/>
        </authorList>
    </citation>
    <scope>NUCLEOTIDE SEQUENCE [LARGE SCALE GENOMIC DNA]</scope>
    <source>
        <strain evidence="4 6">1762-AUS-E</strain>
    </source>
</reference>
<accession>A0A0W0R0P5</accession>
<dbReference type="PIRSF" id="PIRSF005211">
    <property type="entry name" value="Ab_hydro_YheT"/>
    <property type="match status" value="1"/>
</dbReference>
<evidence type="ECO:0000313" key="4">
    <source>
        <dbReference type="EMBL" id="KTC64647.1"/>
    </source>
</evidence>
<keyword evidence="4" id="KW-0378">Hydrolase</keyword>
<keyword evidence="6" id="KW-1185">Reference proteome</keyword>
<dbReference type="STRING" id="45056.Lade_1941"/>
<dbReference type="PANTHER" id="PTHR10794:SF63">
    <property type="entry name" value="ALPHA_BETA HYDROLASE 1, ISOFORM A"/>
    <property type="match status" value="1"/>
</dbReference>
<evidence type="ECO:0000256" key="2">
    <source>
        <dbReference type="PIRSR" id="PIRSR005211-1"/>
    </source>
</evidence>
<evidence type="ECO:0000313" key="7">
    <source>
        <dbReference type="Proteomes" id="UP000281170"/>
    </source>
</evidence>
<dbReference type="EMBL" id="LR134433">
    <property type="protein sequence ID" value="VEH86115.1"/>
    <property type="molecule type" value="Genomic_DNA"/>
</dbReference>
<dbReference type="PANTHER" id="PTHR10794">
    <property type="entry name" value="ABHYDROLASE DOMAIN-CONTAINING PROTEIN"/>
    <property type="match status" value="1"/>
</dbReference>
<evidence type="ECO:0000256" key="1">
    <source>
        <dbReference type="ARBA" id="ARBA00010884"/>
    </source>
</evidence>
<organism evidence="4 6">
    <name type="scientific">Legionella adelaidensis</name>
    <dbReference type="NCBI Taxonomy" id="45056"/>
    <lineage>
        <taxon>Bacteria</taxon>
        <taxon>Pseudomonadati</taxon>
        <taxon>Pseudomonadota</taxon>
        <taxon>Gammaproteobacteria</taxon>
        <taxon>Legionellales</taxon>
        <taxon>Legionellaceae</taxon>
        <taxon>Legionella</taxon>
    </lineage>
</organism>
<feature type="active site" description="Charge relay system" evidence="2">
    <location>
        <position position="147"/>
    </location>
</feature>
<evidence type="ECO:0000313" key="6">
    <source>
        <dbReference type="Proteomes" id="UP000054859"/>
    </source>
</evidence>
<dbReference type="InterPro" id="IPR029058">
    <property type="entry name" value="AB_hydrolase_fold"/>
</dbReference>
<dbReference type="InterPro" id="IPR012020">
    <property type="entry name" value="ABHD4"/>
</dbReference>